<evidence type="ECO:0000313" key="1">
    <source>
        <dbReference type="EMBL" id="MFD2757985.1"/>
    </source>
</evidence>
<dbReference type="SUPFAM" id="SSF54285">
    <property type="entry name" value="MoaD/ThiS"/>
    <property type="match status" value="1"/>
</dbReference>
<gene>
    <name evidence="1" type="ORF">ACFSW7_06300</name>
</gene>
<name>A0ABW5UXL5_9MICO</name>
<sequence length="83" mass="8382">MATVTVRLFAGAADAAGTEEASLDVAANAVVGDVRAALRERHGAEFADVLSRCSVMIDGRRADDDVPVATGAALDILPPFAGG</sequence>
<comment type="caution">
    <text evidence="1">The sequence shown here is derived from an EMBL/GenBank/DDBJ whole genome shotgun (WGS) entry which is preliminary data.</text>
</comment>
<dbReference type="InterPro" id="IPR012675">
    <property type="entry name" value="Beta-grasp_dom_sf"/>
</dbReference>
<reference evidence="2" key="1">
    <citation type="journal article" date="2019" name="Int. J. Syst. Evol. Microbiol.">
        <title>The Global Catalogue of Microorganisms (GCM) 10K type strain sequencing project: providing services to taxonomists for standard genome sequencing and annotation.</title>
        <authorList>
            <consortium name="The Broad Institute Genomics Platform"/>
            <consortium name="The Broad Institute Genome Sequencing Center for Infectious Disease"/>
            <person name="Wu L."/>
            <person name="Ma J."/>
        </authorList>
    </citation>
    <scope>NUCLEOTIDE SEQUENCE [LARGE SCALE GENOMIC DNA]</scope>
    <source>
        <strain evidence="2">TISTR 1514</strain>
    </source>
</reference>
<dbReference type="RefSeq" id="WP_390295288.1">
    <property type="nucleotide sequence ID" value="NZ_JBHUNE010000005.1"/>
</dbReference>
<dbReference type="Pfam" id="PF02597">
    <property type="entry name" value="ThiS"/>
    <property type="match status" value="1"/>
</dbReference>
<dbReference type="CDD" id="cd17040">
    <property type="entry name" value="Ubl_MoaD_like"/>
    <property type="match status" value="1"/>
</dbReference>
<keyword evidence="2" id="KW-1185">Reference proteome</keyword>
<dbReference type="InterPro" id="IPR003749">
    <property type="entry name" value="ThiS/MoaD-like"/>
</dbReference>
<proteinExistence type="predicted"/>
<accession>A0ABW5UXL5</accession>
<dbReference type="EMBL" id="JBHUNE010000005">
    <property type="protein sequence ID" value="MFD2757985.1"/>
    <property type="molecule type" value="Genomic_DNA"/>
</dbReference>
<protein>
    <submittedName>
        <fullName evidence="1">MoaD/ThiS family protein</fullName>
    </submittedName>
</protein>
<dbReference type="InterPro" id="IPR016155">
    <property type="entry name" value="Mopterin_synth/thiamin_S_b"/>
</dbReference>
<dbReference type="Gene3D" id="3.10.20.30">
    <property type="match status" value="1"/>
</dbReference>
<organism evidence="1 2">
    <name type="scientific">Gulosibacter faecalis</name>
    <dbReference type="NCBI Taxonomy" id="272240"/>
    <lineage>
        <taxon>Bacteria</taxon>
        <taxon>Bacillati</taxon>
        <taxon>Actinomycetota</taxon>
        <taxon>Actinomycetes</taxon>
        <taxon>Micrococcales</taxon>
        <taxon>Microbacteriaceae</taxon>
        <taxon>Gulosibacter</taxon>
    </lineage>
</organism>
<evidence type="ECO:0000313" key="2">
    <source>
        <dbReference type="Proteomes" id="UP001597492"/>
    </source>
</evidence>
<dbReference type="Proteomes" id="UP001597492">
    <property type="component" value="Unassembled WGS sequence"/>
</dbReference>